<dbReference type="PRINTS" id="PR00149">
    <property type="entry name" value="FUMRATELYASE"/>
</dbReference>
<evidence type="ECO:0000313" key="9">
    <source>
        <dbReference type="Proteomes" id="UP000235005"/>
    </source>
</evidence>
<dbReference type="FunFam" id="1.10.275.10:FF:000001">
    <property type="entry name" value="Fumarate hydratase, mitochondrial"/>
    <property type="match status" value="1"/>
</dbReference>
<dbReference type="InterPro" id="IPR005677">
    <property type="entry name" value="Fum_hydII"/>
</dbReference>
<dbReference type="InterPro" id="IPR022761">
    <property type="entry name" value="Fumarate_lyase_N"/>
</dbReference>
<evidence type="ECO:0000256" key="2">
    <source>
        <dbReference type="ARBA" id="ARBA00012921"/>
    </source>
</evidence>
<comment type="similarity">
    <text evidence="1">Belongs to the class-II fumarase/aspartase family. Fumarase subfamily.</text>
</comment>
<keyword evidence="3" id="KW-0963">Cytoplasm</keyword>
<evidence type="ECO:0000259" key="6">
    <source>
        <dbReference type="Pfam" id="PF00206"/>
    </source>
</evidence>
<dbReference type="AlphaFoldDB" id="A0A2N5X4B2"/>
<sequence>MGYRIERDSMGDVRVPETAIYGAQTQRAVDNFGLLERTMPQAFIHSLAMIKSAAAAANLECGVLDASIAVALQHAARRVVEGHFDDQFPVSVFQTGSGTSTNMNMNEVLARLASRDAGQKVHPNDDANCSQSSNDVIPACIQVTAMRALCNTLLPALDTLIDSVASRSEQLGSVTKTGRTHLMDAMPLTFGQELGAWEAQLKECRQRFDALQQRLRQLPVGGSAVGTGVNVPEGFAELLVKDLGASTGLLFEVAPNPFSRIASQDVALECSACLRALAVSLTKINNDLRWMSSGPLSGLGEIELEALQPGSSIMPGKVNPVLPEAVLMVAAEVVGDDSTISVAAQSGNFQLNVMLPLIADKLCNAFESLSWACEATARTVSKFEVNHQRIEHSLASNPILVTALNAAIGYEAAAVIAKRSYAEQRPVLDVAVEETTLSREALEQLLDPFRLTNAQGGRD</sequence>
<keyword evidence="5 8" id="KW-0456">Lyase</keyword>
<accession>A0A2N5X4B2</accession>
<dbReference type="FunFam" id="1.10.40.30:FF:000002">
    <property type="entry name" value="Fumarate hydratase class II"/>
    <property type="match status" value="1"/>
</dbReference>
<evidence type="ECO:0000256" key="4">
    <source>
        <dbReference type="ARBA" id="ARBA00022532"/>
    </source>
</evidence>
<dbReference type="GO" id="GO:0004333">
    <property type="term" value="F:fumarate hydratase activity"/>
    <property type="evidence" value="ECO:0007669"/>
    <property type="project" value="UniProtKB-EC"/>
</dbReference>
<organism evidence="8 9">
    <name type="scientific">Pseudohalioglobus lutimaris</name>
    <dbReference type="NCBI Taxonomy" id="1737061"/>
    <lineage>
        <taxon>Bacteria</taxon>
        <taxon>Pseudomonadati</taxon>
        <taxon>Pseudomonadota</taxon>
        <taxon>Gammaproteobacteria</taxon>
        <taxon>Cellvibrionales</taxon>
        <taxon>Halieaceae</taxon>
        <taxon>Pseudohalioglobus</taxon>
    </lineage>
</organism>
<dbReference type="Gene3D" id="1.20.200.10">
    <property type="entry name" value="Fumarase/aspartase (Central domain)"/>
    <property type="match status" value="1"/>
</dbReference>
<keyword evidence="4" id="KW-0816">Tricarboxylic acid cycle</keyword>
<dbReference type="Pfam" id="PF10415">
    <property type="entry name" value="FumaraseC_C"/>
    <property type="match status" value="1"/>
</dbReference>
<name>A0A2N5X4B2_9GAMM</name>
<dbReference type="Proteomes" id="UP000235005">
    <property type="component" value="Unassembled WGS sequence"/>
</dbReference>
<dbReference type="Gene3D" id="1.10.275.10">
    <property type="entry name" value="Fumarase/aspartase (N-terminal domain)"/>
    <property type="match status" value="1"/>
</dbReference>
<evidence type="ECO:0000256" key="3">
    <source>
        <dbReference type="ARBA" id="ARBA00022490"/>
    </source>
</evidence>
<dbReference type="OrthoDB" id="9802809at2"/>
<evidence type="ECO:0000313" key="8">
    <source>
        <dbReference type="EMBL" id="PLW69329.1"/>
    </source>
</evidence>
<dbReference type="SUPFAM" id="SSF48557">
    <property type="entry name" value="L-aspartase-like"/>
    <property type="match status" value="1"/>
</dbReference>
<dbReference type="GO" id="GO:0006106">
    <property type="term" value="P:fumarate metabolic process"/>
    <property type="evidence" value="ECO:0007669"/>
    <property type="project" value="InterPro"/>
</dbReference>
<dbReference type="EC" id="4.2.1.2" evidence="2"/>
<evidence type="ECO:0000256" key="5">
    <source>
        <dbReference type="ARBA" id="ARBA00023239"/>
    </source>
</evidence>
<dbReference type="GO" id="GO:0006099">
    <property type="term" value="P:tricarboxylic acid cycle"/>
    <property type="evidence" value="ECO:0007669"/>
    <property type="project" value="UniProtKB-KW"/>
</dbReference>
<dbReference type="InterPro" id="IPR008948">
    <property type="entry name" value="L-Aspartase-like"/>
</dbReference>
<proteinExistence type="inferred from homology"/>
<dbReference type="Gene3D" id="1.10.40.30">
    <property type="entry name" value="Fumarase/aspartase (C-terminal domain)"/>
    <property type="match status" value="1"/>
</dbReference>
<dbReference type="PROSITE" id="PS00163">
    <property type="entry name" value="FUMARATE_LYASES"/>
    <property type="match status" value="1"/>
</dbReference>
<dbReference type="InterPro" id="IPR024083">
    <property type="entry name" value="Fumarase/histidase_N"/>
</dbReference>
<reference evidence="8 9" key="1">
    <citation type="submission" date="2018-01" db="EMBL/GenBank/DDBJ databases">
        <title>The draft genome sequence of Halioglobus lutimaris HF004.</title>
        <authorList>
            <person name="Du Z.-J."/>
            <person name="Shi M.-J."/>
        </authorList>
    </citation>
    <scope>NUCLEOTIDE SEQUENCE [LARGE SCALE GENOMIC DNA]</scope>
    <source>
        <strain evidence="8 9">HF004</strain>
    </source>
</reference>
<dbReference type="PANTHER" id="PTHR11444">
    <property type="entry name" value="ASPARTATEAMMONIA/ARGININOSUCCINATE/ADENYLOSUCCINATE LYASE"/>
    <property type="match status" value="1"/>
</dbReference>
<dbReference type="Pfam" id="PF00206">
    <property type="entry name" value="Lyase_1"/>
    <property type="match status" value="1"/>
</dbReference>
<dbReference type="InterPro" id="IPR020557">
    <property type="entry name" value="Fumarate_lyase_CS"/>
</dbReference>
<dbReference type="InterPro" id="IPR018951">
    <property type="entry name" value="Fumarase_C_C"/>
</dbReference>
<evidence type="ECO:0000256" key="1">
    <source>
        <dbReference type="ARBA" id="ARBA00009084"/>
    </source>
</evidence>
<feature type="domain" description="Fumarase C C-terminal" evidence="7">
    <location>
        <begin position="400"/>
        <end position="453"/>
    </location>
</feature>
<protein>
    <recommendedName>
        <fullName evidence="2">fumarate hydratase</fullName>
        <ecNumber evidence="2">4.2.1.2</ecNumber>
    </recommendedName>
</protein>
<dbReference type="PANTHER" id="PTHR11444:SF22">
    <property type="entry name" value="FUMARATE HYDRATASE CLASS II"/>
    <property type="match status" value="1"/>
</dbReference>
<dbReference type="FunFam" id="1.20.200.10:FF:000001">
    <property type="entry name" value="Fumarate hydratase, mitochondrial"/>
    <property type="match status" value="1"/>
</dbReference>
<dbReference type="EMBL" id="PKUS01000007">
    <property type="protein sequence ID" value="PLW69329.1"/>
    <property type="molecule type" value="Genomic_DNA"/>
</dbReference>
<comment type="caution">
    <text evidence="8">The sequence shown here is derived from an EMBL/GenBank/DDBJ whole genome shotgun (WGS) entry which is preliminary data.</text>
</comment>
<evidence type="ECO:0000259" key="7">
    <source>
        <dbReference type="Pfam" id="PF10415"/>
    </source>
</evidence>
<feature type="domain" description="Fumarate lyase N-terminal" evidence="6">
    <location>
        <begin position="12"/>
        <end position="335"/>
    </location>
</feature>
<dbReference type="InterPro" id="IPR000362">
    <property type="entry name" value="Fumarate_lyase_fam"/>
</dbReference>
<gene>
    <name evidence="8" type="primary">aspA</name>
    <name evidence="8" type="ORF">C0039_07285</name>
</gene>
<keyword evidence="9" id="KW-1185">Reference proteome</keyword>